<feature type="compositionally biased region" description="Basic and acidic residues" evidence="5">
    <location>
        <begin position="207"/>
        <end position="219"/>
    </location>
</feature>
<dbReference type="InterPro" id="IPR039361">
    <property type="entry name" value="Cyclin"/>
</dbReference>
<dbReference type="SUPFAM" id="SSF47954">
    <property type="entry name" value="Cyclin-like"/>
    <property type="match status" value="2"/>
</dbReference>
<dbReference type="GO" id="GO:0051301">
    <property type="term" value="P:cell division"/>
    <property type="evidence" value="ECO:0007669"/>
    <property type="project" value="UniProtKB-KW"/>
</dbReference>
<gene>
    <name evidence="8" type="ORF">PHISCL_07048</name>
</gene>
<feature type="domain" description="Cyclin-like" evidence="6">
    <location>
        <begin position="391"/>
        <end position="475"/>
    </location>
</feature>
<evidence type="ECO:0000313" key="8">
    <source>
        <dbReference type="EMBL" id="RJE20611.1"/>
    </source>
</evidence>
<protein>
    <submittedName>
        <fullName evidence="8">G2 mitotic-specific</fullName>
    </submittedName>
</protein>
<evidence type="ECO:0000259" key="7">
    <source>
        <dbReference type="SMART" id="SM01332"/>
    </source>
</evidence>
<feature type="domain" description="Cyclin C-terminal" evidence="7">
    <location>
        <begin position="484"/>
        <end position="599"/>
    </location>
</feature>
<dbReference type="FunFam" id="1.10.472.10:FF:000001">
    <property type="entry name" value="G2/mitotic-specific cyclin"/>
    <property type="match status" value="1"/>
</dbReference>
<proteinExistence type="inferred from homology"/>
<feature type="region of interest" description="Disordered" evidence="5">
    <location>
        <begin position="73"/>
        <end position="98"/>
    </location>
</feature>
<dbReference type="Gene3D" id="1.10.472.10">
    <property type="entry name" value="Cyclin-like"/>
    <property type="match status" value="2"/>
</dbReference>
<dbReference type="InterPro" id="IPR036915">
    <property type="entry name" value="Cyclin-like_sf"/>
</dbReference>
<keyword evidence="1" id="KW-0132">Cell division</keyword>
<dbReference type="STRING" id="2070753.A0A3A2ZUD0"/>
<dbReference type="Pfam" id="PF00134">
    <property type="entry name" value="Cyclin_N"/>
    <property type="match status" value="1"/>
</dbReference>
<name>A0A3A2ZUD0_9EURO</name>
<dbReference type="Proteomes" id="UP000266188">
    <property type="component" value="Unassembled WGS sequence"/>
</dbReference>
<feature type="region of interest" description="Disordered" evidence="5">
    <location>
        <begin position="194"/>
        <end position="225"/>
    </location>
</feature>
<dbReference type="PROSITE" id="PS00292">
    <property type="entry name" value="CYCLINS"/>
    <property type="match status" value="1"/>
</dbReference>
<evidence type="ECO:0000313" key="9">
    <source>
        <dbReference type="Proteomes" id="UP000266188"/>
    </source>
</evidence>
<organism evidence="8 9">
    <name type="scientific">Aspergillus sclerotialis</name>
    <dbReference type="NCBI Taxonomy" id="2070753"/>
    <lineage>
        <taxon>Eukaryota</taxon>
        <taxon>Fungi</taxon>
        <taxon>Dikarya</taxon>
        <taxon>Ascomycota</taxon>
        <taxon>Pezizomycotina</taxon>
        <taxon>Eurotiomycetes</taxon>
        <taxon>Eurotiomycetidae</taxon>
        <taxon>Eurotiales</taxon>
        <taxon>Aspergillaceae</taxon>
        <taxon>Aspergillus</taxon>
        <taxon>Aspergillus subgen. Polypaecilum</taxon>
    </lineage>
</organism>
<evidence type="ECO:0000256" key="4">
    <source>
        <dbReference type="RuleBase" id="RU000383"/>
    </source>
</evidence>
<evidence type="ECO:0000256" key="2">
    <source>
        <dbReference type="ARBA" id="ARBA00023127"/>
    </source>
</evidence>
<feature type="compositionally biased region" description="Basic and acidic residues" evidence="5">
    <location>
        <begin position="1"/>
        <end position="14"/>
    </location>
</feature>
<feature type="region of interest" description="Disordered" evidence="5">
    <location>
        <begin position="1"/>
        <end position="32"/>
    </location>
</feature>
<keyword evidence="2 4" id="KW-0195">Cyclin</keyword>
<sequence length="634" mass="71901">MDAKPQRIRVRGDENAPPAFPDKSIHQRNKSTPALSALLQNNPAKNGQKRAAFGDVSNTANLVRINRDDPAVKVPNKVSEKPTLLPAEKKPAVLAQPAQRPMLNTGLKGVLNTTNTRSIEVSGKQQPLANTRNTLTKRDNLIYRDVSSQPSNEAKAPASKEVTNEVVQVSKESYGPHPSTAPDGLNADMATEELKKQDPTDEYSVQKSEHAAVRETADAKDDEDDCKVHGEYKAPEAYATVPEFNETSRSSRYHHQSITLSHPSYDQAHAHSEPEEYWDDDDYENEEDDGYVTVRSYRSRGDNTTGGATTVLFPRYSNQVKRELALAKEIVEATRTVEDIEDEYWDTSMVAEYNDEIFDYIRQQEMKMLPNAHYMDNQAEIQWSMRSVLMDWLVQVHSRFSLLPETLFLCVNYIDRFLSRKIVSLGKLQLVGATAIFIAAKYEEIHCPSVEEIVFMVDGGYTVDEILKAEKFMLTLLEFELGWPGPMSFLRRISKADDYDLETRTLAKYLLEITIMDERFVGIPPSFAAAGAHCLARLLLRKGNWSPAHAHFAGYTYSQLYPLMSLVLECCENPRKHHAAVFEKYTDRRFKCASGFVEKEVKKGFRLPDVSKGNVLDRNGHVDPGYFWRRMYHS</sequence>
<reference evidence="9" key="1">
    <citation type="submission" date="2017-02" db="EMBL/GenBank/DDBJ databases">
        <authorList>
            <person name="Tafer H."/>
            <person name="Lopandic K."/>
        </authorList>
    </citation>
    <scope>NUCLEOTIDE SEQUENCE [LARGE SCALE GENOMIC DNA]</scope>
    <source>
        <strain evidence="9">CBS 366.77</strain>
    </source>
</reference>
<comment type="caution">
    <text evidence="8">The sequence shown here is derived from an EMBL/GenBank/DDBJ whole genome shotgun (WGS) entry which is preliminary data.</text>
</comment>
<dbReference type="InterPro" id="IPR048258">
    <property type="entry name" value="Cyclins_cyclin-box"/>
</dbReference>
<dbReference type="CDD" id="cd20512">
    <property type="entry name" value="CYCLIN_CLBs_yeast_rpt2"/>
    <property type="match status" value="1"/>
</dbReference>
<dbReference type="OrthoDB" id="5590282at2759"/>
<keyword evidence="9" id="KW-1185">Reference proteome</keyword>
<dbReference type="Pfam" id="PF02984">
    <property type="entry name" value="Cyclin_C"/>
    <property type="match status" value="1"/>
</dbReference>
<accession>A0A3A2ZUD0</accession>
<dbReference type="InterPro" id="IPR013763">
    <property type="entry name" value="Cyclin-like_dom"/>
</dbReference>
<comment type="similarity">
    <text evidence="4">Belongs to the cyclin family.</text>
</comment>
<keyword evidence="3" id="KW-0131">Cell cycle</keyword>
<dbReference type="SMART" id="SM00385">
    <property type="entry name" value="CYCLIN"/>
    <property type="match status" value="2"/>
</dbReference>
<feature type="domain" description="Cyclin-like" evidence="6">
    <location>
        <begin position="488"/>
        <end position="569"/>
    </location>
</feature>
<dbReference type="SMART" id="SM01332">
    <property type="entry name" value="Cyclin_C"/>
    <property type="match status" value="1"/>
</dbReference>
<dbReference type="InterPro" id="IPR004367">
    <property type="entry name" value="Cyclin_C-dom"/>
</dbReference>
<dbReference type="PANTHER" id="PTHR10177">
    <property type="entry name" value="CYCLINS"/>
    <property type="match status" value="1"/>
</dbReference>
<evidence type="ECO:0000256" key="3">
    <source>
        <dbReference type="ARBA" id="ARBA00023306"/>
    </source>
</evidence>
<dbReference type="InterPro" id="IPR006671">
    <property type="entry name" value="Cyclin_N"/>
</dbReference>
<evidence type="ECO:0000256" key="5">
    <source>
        <dbReference type="SAM" id="MobiDB-lite"/>
    </source>
</evidence>
<evidence type="ECO:0000256" key="1">
    <source>
        <dbReference type="ARBA" id="ARBA00022618"/>
    </source>
</evidence>
<dbReference type="AlphaFoldDB" id="A0A3A2ZUD0"/>
<dbReference type="EMBL" id="MVGC01000291">
    <property type="protein sequence ID" value="RJE20611.1"/>
    <property type="molecule type" value="Genomic_DNA"/>
</dbReference>
<dbReference type="CDD" id="cd20568">
    <property type="entry name" value="CYCLIN_CLBs_yeast_rpt1"/>
    <property type="match status" value="1"/>
</dbReference>
<evidence type="ECO:0000259" key="6">
    <source>
        <dbReference type="SMART" id="SM00385"/>
    </source>
</evidence>